<dbReference type="Gene3D" id="2.170.150.20">
    <property type="entry name" value="Peptide methionine sulfoxide reductase"/>
    <property type="match status" value="1"/>
</dbReference>
<dbReference type="InParanoid" id="H2YTW4"/>
<dbReference type="HOGENOM" id="CLU_114661_1_0_1"/>
<keyword evidence="1" id="KW-0732">Signal</keyword>
<reference evidence="4" key="1">
    <citation type="submission" date="2003-08" db="EMBL/GenBank/DDBJ databases">
        <authorList>
            <person name="Birren B."/>
            <person name="Nusbaum C."/>
            <person name="Abebe A."/>
            <person name="Abouelleil A."/>
            <person name="Adekoya E."/>
            <person name="Ait-zahra M."/>
            <person name="Allen N."/>
            <person name="Allen T."/>
            <person name="An P."/>
            <person name="Anderson M."/>
            <person name="Anderson S."/>
            <person name="Arachchi H."/>
            <person name="Armbruster J."/>
            <person name="Bachantsang P."/>
            <person name="Baldwin J."/>
            <person name="Barry A."/>
            <person name="Bayul T."/>
            <person name="Blitshsteyn B."/>
            <person name="Bloom T."/>
            <person name="Blye J."/>
            <person name="Boguslavskiy L."/>
            <person name="Borowsky M."/>
            <person name="Boukhgalter B."/>
            <person name="Brunache A."/>
            <person name="Butler J."/>
            <person name="Calixte N."/>
            <person name="Calvo S."/>
            <person name="Camarata J."/>
            <person name="Campo K."/>
            <person name="Chang J."/>
            <person name="Cheshatsang Y."/>
            <person name="Citroen M."/>
            <person name="Collymore A."/>
            <person name="Considine T."/>
            <person name="Cook A."/>
            <person name="Cooke P."/>
            <person name="Corum B."/>
            <person name="Cuomo C."/>
            <person name="David R."/>
            <person name="Dawoe T."/>
            <person name="Degray S."/>
            <person name="Dodge S."/>
            <person name="Dooley K."/>
            <person name="Dorje P."/>
            <person name="Dorjee K."/>
            <person name="Dorris L."/>
            <person name="Duffey N."/>
            <person name="Dupes A."/>
            <person name="Elkins T."/>
            <person name="Engels R."/>
            <person name="Erickson J."/>
            <person name="Farina A."/>
            <person name="Faro S."/>
            <person name="Ferreira P."/>
            <person name="Fischer H."/>
            <person name="Fitzgerald M."/>
            <person name="Foley K."/>
            <person name="Gage D."/>
            <person name="Galagan J."/>
            <person name="Gearin G."/>
            <person name="Gnerre S."/>
            <person name="Gnirke A."/>
            <person name="Goyette A."/>
            <person name="Graham J."/>
            <person name="Grandbois E."/>
            <person name="Gyaltsen K."/>
            <person name="Hafez N."/>
            <person name="Hagopian D."/>
            <person name="Hagos B."/>
            <person name="Hall J."/>
            <person name="Hatcher B."/>
            <person name="Heller A."/>
            <person name="Higgins H."/>
            <person name="Honan T."/>
            <person name="Horn A."/>
            <person name="Houde N."/>
            <person name="Hughes L."/>
            <person name="Hulme W."/>
            <person name="Husby E."/>
            <person name="Iliev I."/>
            <person name="Jaffe D."/>
            <person name="Jones C."/>
            <person name="Kamal M."/>
            <person name="Kamat A."/>
            <person name="Kamvysselis M."/>
            <person name="Karlsson E."/>
            <person name="Kells C."/>
            <person name="Kieu A."/>
            <person name="Kisner P."/>
            <person name="Kodira C."/>
            <person name="Kulbokas E."/>
            <person name="Labutti K."/>
            <person name="Lama D."/>
            <person name="Landers T."/>
            <person name="Leger J."/>
            <person name="Levine S."/>
            <person name="Lewis D."/>
            <person name="Lewis T."/>
            <person name="Lindblad-toh K."/>
            <person name="Liu X."/>
            <person name="Lokyitsang T."/>
            <person name="Lokyitsang Y."/>
            <person name="Lucien O."/>
            <person name="Lui A."/>
            <person name="Ma L.J."/>
            <person name="Mabbitt R."/>
            <person name="Macdonald J."/>
            <person name="Maclean C."/>
            <person name="Major J."/>
            <person name="Manning J."/>
            <person name="Marabella R."/>
            <person name="Maru K."/>
            <person name="Matthews C."/>
            <person name="Mauceli E."/>
            <person name="Mccarthy M."/>
            <person name="Mcdonough S."/>
            <person name="Mcghee T."/>
            <person name="Meldrim J."/>
            <person name="Meneus L."/>
            <person name="Mesirov J."/>
            <person name="Mihalev A."/>
            <person name="Mihova T."/>
            <person name="Mikkelsen T."/>
            <person name="Mlenga V."/>
            <person name="Moru K."/>
            <person name="Mozes J."/>
            <person name="Mulrain L."/>
            <person name="Munson G."/>
            <person name="Naylor J."/>
            <person name="Newes C."/>
            <person name="Nguyen C."/>
            <person name="Nguyen N."/>
            <person name="Nguyen T."/>
            <person name="Nicol R."/>
            <person name="Nielsen C."/>
            <person name="Nizzari M."/>
            <person name="Norbu C."/>
            <person name="Norbu N."/>
            <person name="O'donnell P."/>
            <person name="Okoawo O."/>
            <person name="O'leary S."/>
            <person name="Omotosho B."/>
            <person name="O'neill K."/>
            <person name="Osman S."/>
            <person name="Parker S."/>
            <person name="Perrin D."/>
            <person name="Phunkhang P."/>
            <person name="Piqani B."/>
            <person name="Purcell S."/>
            <person name="Rachupka T."/>
            <person name="Ramasamy U."/>
            <person name="Rameau R."/>
            <person name="Ray V."/>
            <person name="Raymond C."/>
            <person name="Retta R."/>
            <person name="Richardson S."/>
            <person name="Rise C."/>
            <person name="Rodriguez J."/>
            <person name="Rogers J."/>
            <person name="Rogov P."/>
            <person name="Rutman M."/>
            <person name="Schupbach R."/>
            <person name="Seaman C."/>
            <person name="Settipalli S."/>
            <person name="Sharpe T."/>
            <person name="Sheridan J."/>
            <person name="Sherpa N."/>
            <person name="Shi J."/>
            <person name="Smirnov S."/>
            <person name="Smith C."/>
            <person name="Sougnez C."/>
            <person name="Spencer B."/>
            <person name="Stalker J."/>
            <person name="Stange-thomann N."/>
            <person name="Stavropoulos S."/>
            <person name="Stetson K."/>
            <person name="Stone C."/>
            <person name="Stone S."/>
            <person name="Stubbs M."/>
            <person name="Talamas J."/>
            <person name="Tchuinga P."/>
            <person name="Tenzing P."/>
            <person name="Tesfaye S."/>
            <person name="Theodore J."/>
            <person name="Thoulutsang Y."/>
            <person name="Topham K."/>
            <person name="Towey S."/>
            <person name="Tsamla T."/>
            <person name="Tsomo N."/>
            <person name="Vallee D."/>
            <person name="Vassiliev H."/>
            <person name="Venkataraman V."/>
            <person name="Vinson J."/>
            <person name="Vo A."/>
            <person name="Wade C."/>
            <person name="Wang S."/>
            <person name="Wangchuk T."/>
            <person name="Wangdi T."/>
            <person name="Whittaker C."/>
            <person name="Wilkinson J."/>
            <person name="Wu Y."/>
            <person name="Wyman D."/>
            <person name="Yadav S."/>
            <person name="Yang S."/>
            <person name="Yang X."/>
            <person name="Yeager S."/>
            <person name="Yee E."/>
            <person name="Young G."/>
            <person name="Zainoun J."/>
            <person name="Zembeck L."/>
            <person name="Zimmer A."/>
            <person name="Zody M."/>
            <person name="Lander E."/>
        </authorList>
    </citation>
    <scope>NUCLEOTIDE SEQUENCE [LARGE SCALE GENOMIC DNA]</scope>
</reference>
<dbReference type="Proteomes" id="UP000007875">
    <property type="component" value="Unassembled WGS sequence"/>
</dbReference>
<reference evidence="3" key="3">
    <citation type="submission" date="2025-09" db="UniProtKB">
        <authorList>
            <consortium name="Ensembl"/>
        </authorList>
    </citation>
    <scope>IDENTIFICATION</scope>
</reference>
<dbReference type="PROSITE" id="PS51788">
    <property type="entry name" value="CULT"/>
    <property type="match status" value="1"/>
</dbReference>
<dbReference type="InterPro" id="IPR034750">
    <property type="entry name" value="CULT"/>
</dbReference>
<evidence type="ECO:0000259" key="2">
    <source>
        <dbReference type="PROSITE" id="PS51788"/>
    </source>
</evidence>
<dbReference type="eggNOG" id="KOG1400">
    <property type="taxonomic scope" value="Eukaryota"/>
</dbReference>
<protein>
    <recommendedName>
        <fullName evidence="2">CULT domain-containing protein</fullName>
    </recommendedName>
</protein>
<reference evidence="3" key="2">
    <citation type="submission" date="2025-08" db="UniProtKB">
        <authorList>
            <consortium name="Ensembl"/>
        </authorList>
    </citation>
    <scope>IDENTIFICATION</scope>
</reference>
<sequence>MAWKVDYKCQQVFRIAVLIQLVALALSNEKEHQNEFLCRRCGETIANHQQLSHYTSPLAVDTWNATLLGVPRVNVQLFENPQKQRFNVVTFTTANIHAHEEAYSEASWYPGNAWRICTCPQCKTHLGWKFQPVNFNHVTHSEEDTFVGIILDRLIEEKQGDSILYVPNSYKS</sequence>
<evidence type="ECO:0000313" key="3">
    <source>
        <dbReference type="Ensembl" id="ENSCSAVP00000008774.1"/>
    </source>
</evidence>
<dbReference type="Ensembl" id="ENSCSAVT00000008887.1">
    <property type="protein sequence ID" value="ENSCSAVP00000008774.1"/>
    <property type="gene ID" value="ENSCSAVG00000005203.1"/>
</dbReference>
<feature type="signal peptide" evidence="1">
    <location>
        <begin position="1"/>
        <end position="27"/>
    </location>
</feature>
<organism evidence="3 4">
    <name type="scientific">Ciona savignyi</name>
    <name type="common">Pacific transparent sea squirt</name>
    <dbReference type="NCBI Taxonomy" id="51511"/>
    <lineage>
        <taxon>Eukaryota</taxon>
        <taxon>Metazoa</taxon>
        <taxon>Chordata</taxon>
        <taxon>Tunicata</taxon>
        <taxon>Ascidiacea</taxon>
        <taxon>Phlebobranchia</taxon>
        <taxon>Cionidae</taxon>
        <taxon>Ciona</taxon>
    </lineage>
</organism>
<dbReference type="CDD" id="cd15777">
    <property type="entry name" value="CRBN_C_like"/>
    <property type="match status" value="1"/>
</dbReference>
<keyword evidence="4" id="KW-1185">Reference proteome</keyword>
<evidence type="ECO:0000256" key="1">
    <source>
        <dbReference type="SAM" id="SignalP"/>
    </source>
</evidence>
<dbReference type="OMA" id="HWPADKH"/>
<feature type="chain" id="PRO_5003578798" description="CULT domain-containing protein" evidence="1">
    <location>
        <begin position="28"/>
        <end position="172"/>
    </location>
</feature>
<evidence type="ECO:0000313" key="4">
    <source>
        <dbReference type="Proteomes" id="UP000007875"/>
    </source>
</evidence>
<dbReference type="GeneTree" id="ENSGT00530000065225"/>
<proteinExistence type="predicted"/>
<feature type="domain" description="CULT" evidence="2">
    <location>
        <begin position="33"/>
        <end position="158"/>
    </location>
</feature>
<dbReference type="STRING" id="51511.ENSCSAVP00000008774"/>
<dbReference type="AlphaFoldDB" id="H2YTW4"/>
<accession>H2YTW4</accession>
<name>H2YTW4_CIOSA</name>